<comment type="caution">
    <text evidence="2">The sequence shown here is derived from an EMBL/GenBank/DDBJ whole genome shotgun (WGS) entry which is preliminary data.</text>
</comment>
<dbReference type="InterPro" id="IPR036196">
    <property type="entry name" value="Ptyr_pPase_sf"/>
</dbReference>
<reference evidence="2" key="1">
    <citation type="submission" date="2021-04" db="EMBL/GenBank/DDBJ databases">
        <title>Proteiniclasticum sedimins sp. nov., an obligate anaerobic bacterium isolated from anaerobic sludge.</title>
        <authorList>
            <person name="Liu J."/>
        </authorList>
    </citation>
    <scope>NUCLEOTIDE SEQUENCE</scope>
    <source>
        <strain evidence="2">BAD-10</strain>
    </source>
</reference>
<dbReference type="Pfam" id="PF01451">
    <property type="entry name" value="LMWPc"/>
    <property type="match status" value="1"/>
</dbReference>
<sequence>MAEVIFNETFHQAKAESRGLYIQRGSRIAKEAQRVLAREYGYVVDREAEELLEVDVADADYIITMTEAQKRELVRRYGHERIHTLKEIAGEKGDVPDPYGMDEDEYVKTFSELRRLIQKIEEFEQYRR</sequence>
<dbReference type="Proteomes" id="UP000675379">
    <property type="component" value="Unassembled WGS sequence"/>
</dbReference>
<dbReference type="Gene3D" id="3.40.50.2300">
    <property type="match status" value="1"/>
</dbReference>
<evidence type="ECO:0000313" key="2">
    <source>
        <dbReference type="EMBL" id="MBR0576685.1"/>
    </source>
</evidence>
<evidence type="ECO:0000259" key="1">
    <source>
        <dbReference type="SMART" id="SM00226"/>
    </source>
</evidence>
<dbReference type="InterPro" id="IPR023485">
    <property type="entry name" value="Ptyr_pPase"/>
</dbReference>
<keyword evidence="3" id="KW-1185">Reference proteome</keyword>
<feature type="domain" description="Phosphotyrosine protein phosphatase I" evidence="1">
    <location>
        <begin position="1"/>
        <end position="122"/>
    </location>
</feature>
<dbReference type="SMART" id="SM00226">
    <property type="entry name" value="LMWPc"/>
    <property type="match status" value="1"/>
</dbReference>
<name>A0A941HR62_9CLOT</name>
<organism evidence="2 3">
    <name type="scientific">Proteiniclasticum sediminis</name>
    <dbReference type="NCBI Taxonomy" id="2804028"/>
    <lineage>
        <taxon>Bacteria</taxon>
        <taxon>Bacillati</taxon>
        <taxon>Bacillota</taxon>
        <taxon>Clostridia</taxon>
        <taxon>Eubacteriales</taxon>
        <taxon>Clostridiaceae</taxon>
        <taxon>Proteiniclasticum</taxon>
    </lineage>
</organism>
<proteinExistence type="predicted"/>
<dbReference type="SUPFAM" id="SSF52788">
    <property type="entry name" value="Phosphotyrosine protein phosphatases I"/>
    <property type="match status" value="1"/>
</dbReference>
<dbReference type="EMBL" id="JAGSCS010000013">
    <property type="protein sequence ID" value="MBR0576685.1"/>
    <property type="molecule type" value="Genomic_DNA"/>
</dbReference>
<accession>A0A941HR62</accession>
<gene>
    <name evidence="2" type="ORF">KCG48_10090</name>
</gene>
<protein>
    <recommendedName>
        <fullName evidence="1">Phosphotyrosine protein phosphatase I domain-containing protein</fullName>
    </recommendedName>
</protein>
<evidence type="ECO:0000313" key="3">
    <source>
        <dbReference type="Proteomes" id="UP000675379"/>
    </source>
</evidence>
<dbReference type="AlphaFoldDB" id="A0A941HR62"/>